<dbReference type="InterPro" id="IPR001343">
    <property type="entry name" value="Hemolysn_Ca-bd"/>
</dbReference>
<dbReference type="Gene3D" id="2.150.10.10">
    <property type="entry name" value="Serralysin-like metalloprotease, C-terminal"/>
    <property type="match status" value="7"/>
</dbReference>
<evidence type="ECO:0000256" key="1">
    <source>
        <dbReference type="ARBA" id="ARBA00004370"/>
    </source>
</evidence>
<sequence length="608" mass="60900">MTIFPSTMPVRAVPAYRANASVVQDASPAAGLQLIGTEGADQLSGGILADFISGLGGDDTLTGLAGNDTLWGAAGNDVLSGGEGRDQLDGGEGNDMLDGGAGDDRLLEWSGDNVLSGGAGNDFLLGGEGNDTLDGGTGDDTISAGTTRSAATVHVRIFGGAGNDVIQIQSEPATKTLEIAGGSGSDIFYFTMGKHAENVVIDDFQAGIGGDQFNLFGVPSGYNNPFGAAGYLRLVQSGNDTLLQVDDDGAAGSVDSFHTVATLRAVLATSMHGANFVSGISPDGSESGRYVVGTTGDDFLFLSGRDNTAFGGLGNDDIAGSSGNDTLDGGAGNDKLAGADGADHLLGGSGNDTMDGGDGNDQLFGGDGDDVLTGGFGSDTLSGGNGNDQLTAREGDTILDGGAGDDTLDGGYSNAQINGGNGNDYLKMIAYGDSGLYGGNGRDILDIRVGNGRVVASGGADDDIIILRRDMDGNAVVTASGGTGIDTYELHGKSHTGSLTVKDFSAGAGGDRIDVLALFTPAMQSGDPLAAGIVRFLQSGSSTLVEFDRDGTAGADKAYTLMTLQNVMASSLTADNLIYVKAPAFAAMAPLELVGVADGLTDGMAFIG</sequence>
<dbReference type="PANTHER" id="PTHR38340:SF1">
    <property type="entry name" value="S-LAYER PROTEIN"/>
    <property type="match status" value="1"/>
</dbReference>
<keyword evidence="3" id="KW-0964">Secreted</keyword>
<evidence type="ECO:0000256" key="3">
    <source>
        <dbReference type="ARBA" id="ARBA00022525"/>
    </source>
</evidence>
<dbReference type="PROSITE" id="PS00330">
    <property type="entry name" value="HEMOLYSIN_CALCIUM"/>
    <property type="match status" value="6"/>
</dbReference>
<comment type="subcellular location">
    <subcellularLocation>
        <location evidence="1">Membrane</location>
    </subcellularLocation>
    <subcellularLocation>
        <location evidence="2">Secreted</location>
    </subcellularLocation>
</comment>
<dbReference type="EMBL" id="CP065053">
    <property type="protein sequence ID" value="QPI49598.1"/>
    <property type="molecule type" value="Genomic_DNA"/>
</dbReference>
<dbReference type="SUPFAM" id="SSF51120">
    <property type="entry name" value="beta-Roll"/>
    <property type="match status" value="4"/>
</dbReference>
<accession>A0AA48WBV4</accession>
<evidence type="ECO:0000256" key="5">
    <source>
        <dbReference type="ARBA" id="ARBA00022737"/>
    </source>
</evidence>
<keyword evidence="5" id="KW-0677">Repeat</keyword>
<dbReference type="InterPro" id="IPR019960">
    <property type="entry name" value="T1SS_VCA0849"/>
</dbReference>
<dbReference type="NCBIfam" id="TIGR03661">
    <property type="entry name" value="T1SS_VCA0849"/>
    <property type="match status" value="2"/>
</dbReference>
<keyword evidence="7" id="KW-0472">Membrane</keyword>
<reference evidence="9 10" key="1">
    <citation type="submission" date="2020-11" db="EMBL/GenBank/DDBJ databases">
        <authorList>
            <person name="Sun Q."/>
        </authorList>
    </citation>
    <scope>NUCLEOTIDE SEQUENCE [LARGE SCALE GENOMIC DNA]</scope>
    <source>
        <strain evidence="9 10">P8398</strain>
    </source>
</reference>
<organism evidence="9 10">
    <name type="scientific">Massilia antarctica</name>
    <dbReference type="NCBI Taxonomy" id="2765360"/>
    <lineage>
        <taxon>Bacteria</taxon>
        <taxon>Pseudomonadati</taxon>
        <taxon>Pseudomonadota</taxon>
        <taxon>Betaproteobacteria</taxon>
        <taxon>Burkholderiales</taxon>
        <taxon>Oxalobacteraceae</taxon>
        <taxon>Telluria group</taxon>
        <taxon>Massilia</taxon>
    </lineage>
</organism>
<gene>
    <name evidence="9" type="ORF">IV454_29925</name>
</gene>
<dbReference type="RefSeq" id="WP_206089264.1">
    <property type="nucleotide sequence ID" value="NZ_CP065053.1"/>
</dbReference>
<keyword evidence="10" id="KW-1185">Reference proteome</keyword>
<dbReference type="Pfam" id="PF00353">
    <property type="entry name" value="HemolysinCabind"/>
    <property type="match status" value="7"/>
</dbReference>
<dbReference type="PRINTS" id="PR00313">
    <property type="entry name" value="CABNDNGRPT"/>
</dbReference>
<dbReference type="PRINTS" id="PR01488">
    <property type="entry name" value="RTXTOXINA"/>
</dbReference>
<evidence type="ECO:0000313" key="9">
    <source>
        <dbReference type="EMBL" id="QPI49598.1"/>
    </source>
</evidence>
<evidence type="ECO:0000256" key="7">
    <source>
        <dbReference type="ARBA" id="ARBA00023136"/>
    </source>
</evidence>
<feature type="region of interest" description="Disordered" evidence="8">
    <location>
        <begin position="81"/>
        <end position="102"/>
    </location>
</feature>
<evidence type="ECO:0000313" key="10">
    <source>
        <dbReference type="Proteomes" id="UP000662888"/>
    </source>
</evidence>
<dbReference type="PANTHER" id="PTHR38340">
    <property type="entry name" value="S-LAYER PROTEIN"/>
    <property type="match status" value="1"/>
</dbReference>
<proteinExistence type="predicted"/>
<dbReference type="InterPro" id="IPR011049">
    <property type="entry name" value="Serralysin-like_metalloprot_C"/>
</dbReference>
<dbReference type="Proteomes" id="UP000662888">
    <property type="component" value="Chromosome"/>
</dbReference>
<name>A0AA48WBV4_9BURK</name>
<dbReference type="InterPro" id="IPR050557">
    <property type="entry name" value="RTX_toxin/Mannuronan_C5-epim"/>
</dbReference>
<evidence type="ECO:0000256" key="4">
    <source>
        <dbReference type="ARBA" id="ARBA00022656"/>
    </source>
</evidence>
<dbReference type="InterPro" id="IPR003995">
    <property type="entry name" value="RTX_toxin_determinant-A"/>
</dbReference>
<protein>
    <submittedName>
        <fullName evidence="9">Type I secretion C-terminal target domain-containing protein</fullName>
    </submittedName>
</protein>
<evidence type="ECO:0000256" key="8">
    <source>
        <dbReference type="SAM" id="MobiDB-lite"/>
    </source>
</evidence>
<keyword evidence="6" id="KW-0843">Virulence</keyword>
<evidence type="ECO:0000256" key="2">
    <source>
        <dbReference type="ARBA" id="ARBA00004613"/>
    </source>
</evidence>
<evidence type="ECO:0000256" key="6">
    <source>
        <dbReference type="ARBA" id="ARBA00023026"/>
    </source>
</evidence>
<keyword evidence="4" id="KW-0800">Toxin</keyword>
<dbReference type="InterPro" id="IPR018511">
    <property type="entry name" value="Hemolysin-typ_Ca-bd_CS"/>
</dbReference>